<name>A0A6A6RB21_9PEZI</name>
<reference evidence="1" key="1">
    <citation type="journal article" date="2020" name="Stud. Mycol.">
        <title>101 Dothideomycetes genomes: a test case for predicting lifestyles and emergence of pathogens.</title>
        <authorList>
            <person name="Haridas S."/>
            <person name="Albert R."/>
            <person name="Binder M."/>
            <person name="Bloem J."/>
            <person name="Labutti K."/>
            <person name="Salamov A."/>
            <person name="Andreopoulos B."/>
            <person name="Baker S."/>
            <person name="Barry K."/>
            <person name="Bills G."/>
            <person name="Bluhm B."/>
            <person name="Cannon C."/>
            <person name="Castanera R."/>
            <person name="Culley D."/>
            <person name="Daum C."/>
            <person name="Ezra D."/>
            <person name="Gonzalez J."/>
            <person name="Henrissat B."/>
            <person name="Kuo A."/>
            <person name="Liang C."/>
            <person name="Lipzen A."/>
            <person name="Lutzoni F."/>
            <person name="Magnuson J."/>
            <person name="Mondo S."/>
            <person name="Nolan M."/>
            <person name="Ohm R."/>
            <person name="Pangilinan J."/>
            <person name="Park H.-J."/>
            <person name="Ramirez L."/>
            <person name="Alfaro M."/>
            <person name="Sun H."/>
            <person name="Tritt A."/>
            <person name="Yoshinaga Y."/>
            <person name="Zwiers L.-H."/>
            <person name="Turgeon B."/>
            <person name="Goodwin S."/>
            <person name="Spatafora J."/>
            <person name="Crous P."/>
            <person name="Grigoriev I."/>
        </authorList>
    </citation>
    <scope>NUCLEOTIDE SEQUENCE</scope>
    <source>
        <strain evidence="1">CBS 269.34</strain>
    </source>
</reference>
<accession>A0A6A6RB21</accession>
<dbReference type="AlphaFoldDB" id="A0A6A6RB21"/>
<proteinExistence type="predicted"/>
<evidence type="ECO:0000313" key="1">
    <source>
        <dbReference type="EMBL" id="KAF2501751.1"/>
    </source>
</evidence>
<gene>
    <name evidence="1" type="ORF">BU16DRAFT_556222</name>
</gene>
<sequence length="179" mass="18284">MVVAHNPTGLKAARLTVPLASLPQPVLSWQRRDAGCGGGGCYGGGLFQQTSGALAISRLTATPCQALRALAGRYIERSQGYAARTGIAPPPAVSTPASIDDMACPLANAPASIGAQHIWTSAFNVPASAHCASHSPCRTVPHTPLHRIPPPSPARASHASGHVCAFVMERLAQAAAAEG</sequence>
<dbReference type="EMBL" id="MU004182">
    <property type="protein sequence ID" value="KAF2501751.1"/>
    <property type="molecule type" value="Genomic_DNA"/>
</dbReference>
<evidence type="ECO:0000313" key="2">
    <source>
        <dbReference type="Proteomes" id="UP000799750"/>
    </source>
</evidence>
<organism evidence="1 2">
    <name type="scientific">Lophium mytilinum</name>
    <dbReference type="NCBI Taxonomy" id="390894"/>
    <lineage>
        <taxon>Eukaryota</taxon>
        <taxon>Fungi</taxon>
        <taxon>Dikarya</taxon>
        <taxon>Ascomycota</taxon>
        <taxon>Pezizomycotina</taxon>
        <taxon>Dothideomycetes</taxon>
        <taxon>Pleosporomycetidae</taxon>
        <taxon>Mytilinidiales</taxon>
        <taxon>Mytilinidiaceae</taxon>
        <taxon>Lophium</taxon>
    </lineage>
</organism>
<protein>
    <submittedName>
        <fullName evidence="1">Uncharacterized protein</fullName>
    </submittedName>
</protein>
<dbReference type="Proteomes" id="UP000799750">
    <property type="component" value="Unassembled WGS sequence"/>
</dbReference>
<keyword evidence="2" id="KW-1185">Reference proteome</keyword>